<dbReference type="Proteomes" id="UP000092993">
    <property type="component" value="Unassembled WGS sequence"/>
</dbReference>
<comment type="caution">
    <text evidence="1">The sequence shown here is derived from an EMBL/GenBank/DDBJ whole genome shotgun (WGS) entry which is preliminary data.</text>
</comment>
<accession>A0A1C7LLY7</accession>
<evidence type="ECO:0000313" key="2">
    <source>
        <dbReference type="Proteomes" id="UP000092993"/>
    </source>
</evidence>
<sequence length="174" mass="19998">MRGKHMEDNYEKIRLMVDAVDLTHGDMRVTMLMEPDIGSRAVCAWGEDCSAPGETINSSVSRWTGRTDERREKDWWLSRGGSWDLFTEIARIIQFGESGAAEVVLPKSLLFRARPSERGKAWERTGWQAWRSRVRDVTAADGGAQYFTPDGRLQRKDVRKRRLRSVWTLGARKP</sequence>
<protein>
    <submittedName>
        <fullName evidence="1">Uncharacterized protein</fullName>
    </submittedName>
</protein>
<dbReference type="AlphaFoldDB" id="A0A1C7LLY7"/>
<dbReference type="EMBL" id="LUGG01000041">
    <property type="protein sequence ID" value="OBZ65772.1"/>
    <property type="molecule type" value="Genomic_DNA"/>
</dbReference>
<keyword evidence="2" id="KW-1185">Reference proteome</keyword>
<gene>
    <name evidence="1" type="ORF">A0H81_14283</name>
</gene>
<evidence type="ECO:0000313" key="1">
    <source>
        <dbReference type="EMBL" id="OBZ65772.1"/>
    </source>
</evidence>
<proteinExistence type="predicted"/>
<name>A0A1C7LLY7_GRIFR</name>
<organism evidence="1 2">
    <name type="scientific">Grifola frondosa</name>
    <name type="common">Maitake</name>
    <name type="synonym">Polyporus frondosus</name>
    <dbReference type="NCBI Taxonomy" id="5627"/>
    <lineage>
        <taxon>Eukaryota</taxon>
        <taxon>Fungi</taxon>
        <taxon>Dikarya</taxon>
        <taxon>Basidiomycota</taxon>
        <taxon>Agaricomycotina</taxon>
        <taxon>Agaricomycetes</taxon>
        <taxon>Polyporales</taxon>
        <taxon>Grifolaceae</taxon>
        <taxon>Grifola</taxon>
    </lineage>
</organism>
<reference evidence="1 2" key="1">
    <citation type="submission" date="2016-03" db="EMBL/GenBank/DDBJ databases">
        <title>Whole genome sequencing of Grifola frondosa 9006-11.</title>
        <authorList>
            <person name="Min B."/>
            <person name="Park H."/>
            <person name="Kim J.-G."/>
            <person name="Cho H."/>
            <person name="Oh Y.-L."/>
            <person name="Kong W.-S."/>
            <person name="Choi I.-G."/>
        </authorList>
    </citation>
    <scope>NUCLEOTIDE SEQUENCE [LARGE SCALE GENOMIC DNA]</scope>
    <source>
        <strain evidence="1 2">9006-11</strain>
    </source>
</reference>